<dbReference type="PANTHER" id="PTHR43684:SF4">
    <property type="entry name" value="ENOYL-COA HYDRATASE_ISOMERASE FAMILY PROTEIN (AFU_ORTHOLOGUE AFUA_1G01890)"/>
    <property type="match status" value="1"/>
</dbReference>
<sequence length="301" mass="32218">MTQPFEHILYEVVDGVATLTLNRPDVFNAMGAAMLDEILTALDLVDADDGVGAVIITGAGKGFCGGADLSRGKAAFDKEGDGKQTPSVPVLADGSIDYSTEAARDGGGRLALRIFASLKPVIGAINGAGVGIGASMLLPMDIRICSDKGRLGFVYARRGIVFECCSSWFLPRVVGIAKALELSLSGRILSAAELKEVGLVSEVTSAEDLLPRAREIALEIVRNTAPVSVALMRQMAWRSLGMAHPMEAHRIESRGIRTRAASPDAKEGVTSFVEKRAPQFPCRVSTDMPDYFPWWEDPAYF</sequence>
<dbReference type="Pfam" id="PF00378">
    <property type="entry name" value="ECH_1"/>
    <property type="match status" value="2"/>
</dbReference>
<comment type="similarity">
    <text evidence="1">Belongs to the enoyl-CoA hydratase/isomerase family.</text>
</comment>
<dbReference type="RefSeq" id="WP_189621803.1">
    <property type="nucleotide sequence ID" value="NZ_BMZA01000012.1"/>
</dbReference>
<dbReference type="AlphaFoldDB" id="A0A918PI04"/>
<proteinExistence type="inferred from homology"/>
<accession>A0A918PI04</accession>
<dbReference type="InterPro" id="IPR001753">
    <property type="entry name" value="Enoyl-CoA_hydra/iso"/>
</dbReference>
<dbReference type="InterPro" id="IPR051053">
    <property type="entry name" value="ECH/Chromodomain_protein"/>
</dbReference>
<organism evidence="2 3">
    <name type="scientific">Novosphingobium colocasiae</name>
    <dbReference type="NCBI Taxonomy" id="1256513"/>
    <lineage>
        <taxon>Bacteria</taxon>
        <taxon>Pseudomonadati</taxon>
        <taxon>Pseudomonadota</taxon>
        <taxon>Alphaproteobacteria</taxon>
        <taxon>Sphingomonadales</taxon>
        <taxon>Sphingomonadaceae</taxon>
        <taxon>Novosphingobium</taxon>
    </lineage>
</organism>
<dbReference type="InterPro" id="IPR014748">
    <property type="entry name" value="Enoyl-CoA_hydra_C"/>
</dbReference>
<dbReference type="Proteomes" id="UP000648075">
    <property type="component" value="Unassembled WGS sequence"/>
</dbReference>
<dbReference type="Gene3D" id="3.90.226.10">
    <property type="entry name" value="2-enoyl-CoA Hydratase, Chain A, domain 1"/>
    <property type="match status" value="1"/>
</dbReference>
<comment type="caution">
    <text evidence="2">The sequence shown here is derived from an EMBL/GenBank/DDBJ whole genome shotgun (WGS) entry which is preliminary data.</text>
</comment>
<dbReference type="InterPro" id="IPR029045">
    <property type="entry name" value="ClpP/crotonase-like_dom_sf"/>
</dbReference>
<keyword evidence="3" id="KW-1185">Reference proteome</keyword>
<name>A0A918PI04_9SPHN</name>
<dbReference type="GO" id="GO:0003824">
    <property type="term" value="F:catalytic activity"/>
    <property type="evidence" value="ECO:0007669"/>
    <property type="project" value="UniProtKB-ARBA"/>
</dbReference>
<dbReference type="Gene3D" id="1.10.12.10">
    <property type="entry name" value="Lyase 2-enoyl-coa Hydratase, Chain A, domain 2"/>
    <property type="match status" value="1"/>
</dbReference>
<gene>
    <name evidence="2" type="ORF">GCM10011614_27560</name>
</gene>
<dbReference type="EMBL" id="BMZA01000012">
    <property type="protein sequence ID" value="GGZ11125.1"/>
    <property type="molecule type" value="Genomic_DNA"/>
</dbReference>
<evidence type="ECO:0000313" key="2">
    <source>
        <dbReference type="EMBL" id="GGZ11125.1"/>
    </source>
</evidence>
<dbReference type="PANTHER" id="PTHR43684">
    <property type="match status" value="1"/>
</dbReference>
<dbReference type="SUPFAM" id="SSF52096">
    <property type="entry name" value="ClpP/crotonase"/>
    <property type="match status" value="1"/>
</dbReference>
<reference evidence="2" key="2">
    <citation type="submission" date="2020-09" db="EMBL/GenBank/DDBJ databases">
        <authorList>
            <person name="Sun Q."/>
            <person name="Kim S."/>
        </authorList>
    </citation>
    <scope>NUCLEOTIDE SEQUENCE</scope>
    <source>
        <strain evidence="2">KCTC 32255</strain>
    </source>
</reference>
<reference evidence="2" key="1">
    <citation type="journal article" date="2014" name="Int. J. Syst. Evol. Microbiol.">
        <title>Complete genome sequence of Corynebacterium casei LMG S-19264T (=DSM 44701T), isolated from a smear-ripened cheese.</title>
        <authorList>
            <consortium name="US DOE Joint Genome Institute (JGI-PGF)"/>
            <person name="Walter F."/>
            <person name="Albersmeier A."/>
            <person name="Kalinowski J."/>
            <person name="Ruckert C."/>
        </authorList>
    </citation>
    <scope>NUCLEOTIDE SEQUENCE</scope>
    <source>
        <strain evidence="2">KCTC 32255</strain>
    </source>
</reference>
<protein>
    <submittedName>
        <fullName evidence="2">Enoyl-CoA hydratase</fullName>
    </submittedName>
</protein>
<dbReference type="NCBIfam" id="NF006109">
    <property type="entry name" value="PRK08260.1"/>
    <property type="match status" value="1"/>
</dbReference>
<evidence type="ECO:0000256" key="1">
    <source>
        <dbReference type="ARBA" id="ARBA00005254"/>
    </source>
</evidence>
<dbReference type="CDD" id="cd06558">
    <property type="entry name" value="crotonase-like"/>
    <property type="match status" value="1"/>
</dbReference>
<evidence type="ECO:0000313" key="3">
    <source>
        <dbReference type="Proteomes" id="UP000648075"/>
    </source>
</evidence>